<dbReference type="InterPro" id="IPR012878">
    <property type="entry name" value="Beta-AFase-like_GH127_cat"/>
</dbReference>
<dbReference type="AlphaFoldDB" id="M5SA33"/>
<organism evidence="4 5">
    <name type="scientific">Rhodopirellula europaea SH398</name>
    <dbReference type="NCBI Taxonomy" id="1263868"/>
    <lineage>
        <taxon>Bacteria</taxon>
        <taxon>Pseudomonadati</taxon>
        <taxon>Planctomycetota</taxon>
        <taxon>Planctomycetia</taxon>
        <taxon>Pirellulales</taxon>
        <taxon>Pirellulaceae</taxon>
        <taxon>Rhodopirellula</taxon>
    </lineage>
</organism>
<sequence length="701" mass="78417">MGKELVSDRNIRKQQTCFQLATTVGNGQCFMRIAFNILAVHVGVWLLACNATAQPIASPPFRSVEPIAIGEVNWTDGFWAQRLESCRRKTIPAMWEIMRGTQYKPYLEHFRIAAGLSEGRYRGASFNDGDFYKWIEAVCLLQAVDKDHVWDQRLDEIITIIGKAQRSDGYLHTPVLIANRNGDNSVQPFGDRFNFEMYNMGHLMTAACVHHQVTGKNSLLRIAQRAADFLDDAYRNPTPEQAGHAICPSQYMGLLDLYRTTGESRYLDLAKRLVEMRDLTMDGGDDNQDRIPFTQQTEAVGHAVRATYLYAGIADLYAETGDKALWSSLETIWRNVVDKKMYITGGCGALHDGASPDGSKNQREITRVHQAFGRNYQLPNATAHNETCANIGNVLWNWRMFLASGEARHIDVLELALYNSVLSGVDLNGTNFFYTNPLRQSDTAPVALRWAGGRKPFVTSFCCPPNLARTIAGVGQYAYGKSNNTVWVNLYGSNTLDTKLIDSGHVRIEQTTGYPWDGRVQITIAECQNQPVCLKLRIPGWTTTATVNIDGVPTDAKIEPGSYVSLKRVWSPGTVIELDFAMPARLIESHPLVEETRNHVAIKRGPVVYCMESVDLPDDTSLADLRIPEDVALNPRFDPDLLGGVTVLGGVLNRREDDEWGDHLYREFNSATNVPLSLQLIPYFAWANRGNSEMSVWLPLD</sequence>
<feature type="domain" description="Non-reducing end beta-L-arabinofuranosidase-like GH127 C-terminal" evidence="3">
    <location>
        <begin position="585"/>
        <end position="699"/>
    </location>
</feature>
<dbReference type="InterPro" id="IPR049046">
    <property type="entry name" value="Beta-AFase-like_GH127_middle"/>
</dbReference>
<reference evidence="4 5" key="1">
    <citation type="journal article" date="2013" name="Mar. Genomics">
        <title>Expression of sulfatases in Rhodopirellula baltica and the diversity of sulfatases in the genus Rhodopirellula.</title>
        <authorList>
            <person name="Wegner C.E."/>
            <person name="Richter-Heitmann T."/>
            <person name="Klindworth A."/>
            <person name="Klockow C."/>
            <person name="Richter M."/>
            <person name="Achstetter T."/>
            <person name="Glockner F.O."/>
            <person name="Harder J."/>
        </authorList>
    </citation>
    <scope>NUCLEOTIDE SEQUENCE [LARGE SCALE GENOMIC DNA]</scope>
    <source>
        <strain evidence="4 5">SH398</strain>
    </source>
</reference>
<dbReference type="PANTHER" id="PTHR43465">
    <property type="entry name" value="DUF1680 DOMAIN PROTEIN (AFU_ORTHOLOGUE AFUA_1G08910)"/>
    <property type="match status" value="1"/>
</dbReference>
<dbReference type="SUPFAM" id="SSF48208">
    <property type="entry name" value="Six-hairpin glycosidases"/>
    <property type="match status" value="1"/>
</dbReference>
<evidence type="ECO:0000313" key="5">
    <source>
        <dbReference type="Proteomes" id="UP000011996"/>
    </source>
</evidence>
<gene>
    <name evidence="4" type="ORF">RESH_04898</name>
</gene>
<feature type="domain" description="Non-reducing end beta-L-arabinofuranosidase-like GH127 middle" evidence="2">
    <location>
        <begin position="485"/>
        <end position="582"/>
    </location>
</feature>
<evidence type="ECO:0000259" key="1">
    <source>
        <dbReference type="Pfam" id="PF07944"/>
    </source>
</evidence>
<dbReference type="RefSeq" id="WP_008670472.1">
    <property type="nucleotide sequence ID" value="NZ_ANOF01000155.1"/>
</dbReference>
<feature type="domain" description="Non-reducing end beta-L-arabinofuranosidase-like GH127 catalytic" evidence="1">
    <location>
        <begin position="71"/>
        <end position="475"/>
    </location>
</feature>
<dbReference type="InterPro" id="IPR049049">
    <property type="entry name" value="Beta-AFase-like_GH127_C"/>
</dbReference>
<evidence type="ECO:0000313" key="4">
    <source>
        <dbReference type="EMBL" id="EMI24527.1"/>
    </source>
</evidence>
<proteinExistence type="predicted"/>
<dbReference type="InterPro" id="IPR012341">
    <property type="entry name" value="6hp_glycosidase-like_sf"/>
</dbReference>
<comment type="caution">
    <text evidence="4">The sequence shown here is derived from an EMBL/GenBank/DDBJ whole genome shotgun (WGS) entry which is preliminary data.</text>
</comment>
<dbReference type="PANTHER" id="PTHR43465:SF1">
    <property type="entry name" value="NON-REDUCING END BETA-L-ARABINOFURANOSIDASE"/>
    <property type="match status" value="1"/>
</dbReference>
<dbReference type="Proteomes" id="UP000011996">
    <property type="component" value="Unassembled WGS sequence"/>
</dbReference>
<evidence type="ECO:0000259" key="2">
    <source>
        <dbReference type="Pfam" id="PF20736"/>
    </source>
</evidence>
<dbReference type="GO" id="GO:0005975">
    <property type="term" value="P:carbohydrate metabolic process"/>
    <property type="evidence" value="ECO:0007669"/>
    <property type="project" value="InterPro"/>
</dbReference>
<evidence type="ECO:0000259" key="3">
    <source>
        <dbReference type="Pfam" id="PF20737"/>
    </source>
</evidence>
<dbReference type="EMBL" id="ANOF01000155">
    <property type="protein sequence ID" value="EMI24527.1"/>
    <property type="molecule type" value="Genomic_DNA"/>
</dbReference>
<dbReference type="InterPro" id="IPR008928">
    <property type="entry name" value="6-hairpin_glycosidase_sf"/>
</dbReference>
<accession>M5SA33</accession>
<dbReference type="Pfam" id="PF20737">
    <property type="entry name" value="Glyco_hydro127C"/>
    <property type="match status" value="1"/>
</dbReference>
<dbReference type="PATRIC" id="fig|1263868.3.peg.5324"/>
<dbReference type="STRING" id="1263868.RESH_04898"/>
<dbReference type="Pfam" id="PF07944">
    <property type="entry name" value="Beta-AFase-like_GH127_cat"/>
    <property type="match status" value="1"/>
</dbReference>
<dbReference type="OrthoDB" id="9757939at2"/>
<dbReference type="Pfam" id="PF20736">
    <property type="entry name" value="Glyco_hydro127M"/>
    <property type="match status" value="1"/>
</dbReference>
<dbReference type="InterPro" id="IPR049174">
    <property type="entry name" value="Beta-AFase-like"/>
</dbReference>
<name>M5SA33_9BACT</name>
<protein>
    <submittedName>
        <fullName evidence="4">Protein containing DUF1680</fullName>
    </submittedName>
</protein>
<dbReference type="Gene3D" id="1.50.10.10">
    <property type="match status" value="1"/>
</dbReference>